<organism evidence="3 4">
    <name type="scientific">Bifidobacterium callitrichidarum</name>
    <dbReference type="NCBI Taxonomy" id="2052941"/>
    <lineage>
        <taxon>Bacteria</taxon>
        <taxon>Bacillati</taxon>
        <taxon>Actinomycetota</taxon>
        <taxon>Actinomycetes</taxon>
        <taxon>Bifidobacteriales</taxon>
        <taxon>Bifidobacteriaceae</taxon>
        <taxon>Bifidobacterium</taxon>
    </lineage>
</organism>
<dbReference type="Pfam" id="PF14501">
    <property type="entry name" value="HATPase_c_5"/>
    <property type="match status" value="1"/>
</dbReference>
<evidence type="ECO:0000313" key="3">
    <source>
        <dbReference type="EMBL" id="PWG66385.1"/>
    </source>
</evidence>
<feature type="transmembrane region" description="Helical" evidence="1">
    <location>
        <begin position="171"/>
        <end position="191"/>
    </location>
</feature>
<keyword evidence="3" id="KW-0547">Nucleotide-binding</keyword>
<protein>
    <submittedName>
        <fullName evidence="3">ATP-binding protein</fullName>
    </submittedName>
</protein>
<keyword evidence="1" id="KW-0812">Transmembrane</keyword>
<dbReference type="AlphaFoldDB" id="A0A2U2NB54"/>
<feature type="transmembrane region" description="Helical" evidence="1">
    <location>
        <begin position="106"/>
        <end position="125"/>
    </location>
</feature>
<reference evidence="3 4" key="1">
    <citation type="journal article" date="2018" name="Int. J. Syst. Evol. Microbiol.">
        <title>Bifidobacterium callitrichidarum sp. nov. from the faeces of the emperor tamarin (Saguinus imperator).</title>
        <authorList>
            <person name="Modesto M."/>
            <person name="Michelini S."/>
            <person name="Sansosti M.C."/>
            <person name="De Filippo C."/>
            <person name="Cavalieri D."/>
            <person name="Qvirist L."/>
            <person name="Andlid T."/>
            <person name="Spiezio C."/>
            <person name="Sandri C."/>
            <person name="Pascarelli S."/>
            <person name="Sgorbati B."/>
            <person name="Mattarelli P."/>
        </authorList>
    </citation>
    <scope>NUCLEOTIDE SEQUENCE [LARGE SCALE GENOMIC DNA]</scope>
    <source>
        <strain evidence="3 4">TRI 5</strain>
    </source>
</reference>
<dbReference type="Gene3D" id="3.30.565.10">
    <property type="entry name" value="Histidine kinase-like ATPase, C-terminal domain"/>
    <property type="match status" value="1"/>
</dbReference>
<feature type="transmembrane region" description="Helical" evidence="1">
    <location>
        <begin position="241"/>
        <end position="259"/>
    </location>
</feature>
<comment type="caution">
    <text evidence="3">The sequence shown here is derived from an EMBL/GenBank/DDBJ whole genome shotgun (WGS) entry which is preliminary data.</text>
</comment>
<dbReference type="InterPro" id="IPR036890">
    <property type="entry name" value="HATPase_C_sf"/>
</dbReference>
<dbReference type="Proteomes" id="UP000245876">
    <property type="component" value="Unassembled WGS sequence"/>
</dbReference>
<dbReference type="CDD" id="cd16935">
    <property type="entry name" value="HATPase_AgrC-ComD-like"/>
    <property type="match status" value="1"/>
</dbReference>
<keyword evidence="1" id="KW-1133">Transmembrane helix</keyword>
<feature type="domain" description="Sensor histidine kinase NatK-like C-terminal" evidence="2">
    <location>
        <begin position="376"/>
        <end position="493"/>
    </location>
</feature>
<dbReference type="InterPro" id="IPR032834">
    <property type="entry name" value="NatK-like_C"/>
</dbReference>
<feature type="transmembrane region" description="Helical" evidence="1">
    <location>
        <begin position="203"/>
        <end position="221"/>
    </location>
</feature>
<dbReference type="OrthoDB" id="3173688at2"/>
<keyword evidence="4" id="KW-1185">Reference proteome</keyword>
<dbReference type="GO" id="GO:0005524">
    <property type="term" value="F:ATP binding"/>
    <property type="evidence" value="ECO:0007669"/>
    <property type="project" value="UniProtKB-KW"/>
</dbReference>
<evidence type="ECO:0000259" key="2">
    <source>
        <dbReference type="Pfam" id="PF14501"/>
    </source>
</evidence>
<feature type="transmembrane region" description="Helical" evidence="1">
    <location>
        <begin position="81"/>
        <end position="100"/>
    </location>
</feature>
<keyword evidence="3" id="KW-0067">ATP-binding</keyword>
<evidence type="ECO:0000256" key="1">
    <source>
        <dbReference type="SAM" id="Phobius"/>
    </source>
</evidence>
<dbReference type="SUPFAM" id="SSF55874">
    <property type="entry name" value="ATPase domain of HSP90 chaperone/DNA topoisomerase II/histidine kinase"/>
    <property type="match status" value="1"/>
</dbReference>
<keyword evidence="1" id="KW-0472">Membrane</keyword>
<sequence>MIGLFGVHGLSGPSGLLDAFGWLVRFTEVDAGAAAINLASTDVANAVGTVPDIPKVHTALAEWLACVTLIALVVRKPPRIRGIGVLAGSLAALVVVQIGIGVVPVALWLPGMAVALAIMFVTIRLCCDCSAATCLYWLMRAFVIAEFAASLEWQLYYYLSGRYGWPIHVPWLDGLYLIVVYGAVFAVVALLERGQNAEALDVGGRDLMVTAIIAITTFTLSNLSYVSTATPFTSTIGTEVFNIRTLVGLGGVAFLYAFHIQLCENQARRELDSMRTVLQMQYAQYQQSKESIAVINHKYHDLKHQIAVLRRESDPGKREEYLDDIEHGIKEYEARFKTGNAVLDTMLTGKGLVCARDGIELTCVADGSLLNRISEMDICTIFGNALDNAIEYERRIADASHRLIHVSVSEANGFTLIRVENYLQSGDAAGNAIAGTGDGSATGLDGDLPVTTKADKRFHGFGLKSIRHTAIKYGGTLTIAKRDGWFDLTVLIPR</sequence>
<proteinExistence type="predicted"/>
<feature type="transmembrane region" description="Helical" evidence="1">
    <location>
        <begin position="137"/>
        <end position="159"/>
    </location>
</feature>
<gene>
    <name evidence="3" type="ORF">DF196_03995</name>
</gene>
<accession>A0A2U2NB54</accession>
<evidence type="ECO:0000313" key="4">
    <source>
        <dbReference type="Proteomes" id="UP000245876"/>
    </source>
</evidence>
<dbReference type="EMBL" id="QFFM01000006">
    <property type="protein sequence ID" value="PWG66385.1"/>
    <property type="molecule type" value="Genomic_DNA"/>
</dbReference>
<feature type="transmembrane region" description="Helical" evidence="1">
    <location>
        <begin position="56"/>
        <end position="74"/>
    </location>
</feature>
<name>A0A2U2NB54_9BIFI</name>